<keyword evidence="3" id="KW-0067">ATP-binding</keyword>
<dbReference type="InterPro" id="IPR025944">
    <property type="entry name" value="Sigma_54_int_dom_CS"/>
</dbReference>
<dbReference type="SMART" id="SM00086">
    <property type="entry name" value="PAC"/>
    <property type="match status" value="1"/>
</dbReference>
<dbReference type="PROSITE" id="PS50045">
    <property type="entry name" value="SIGMA54_INTERACT_4"/>
    <property type="match status" value="1"/>
</dbReference>
<dbReference type="InterPro" id="IPR003593">
    <property type="entry name" value="AAA+_ATPase"/>
</dbReference>
<organism evidence="11 12">
    <name type="scientific">Biomaibacter acetigenes</name>
    <dbReference type="NCBI Taxonomy" id="2316383"/>
    <lineage>
        <taxon>Bacteria</taxon>
        <taxon>Bacillati</taxon>
        <taxon>Bacillota</taxon>
        <taxon>Clostridia</taxon>
        <taxon>Thermosediminibacterales</taxon>
        <taxon>Tepidanaerobacteraceae</taxon>
        <taxon>Biomaibacter</taxon>
    </lineage>
</organism>
<dbReference type="InterPro" id="IPR027417">
    <property type="entry name" value="P-loop_NTPase"/>
</dbReference>
<dbReference type="InterPro" id="IPR002078">
    <property type="entry name" value="Sigma_54_int"/>
</dbReference>
<dbReference type="Pfam" id="PF00158">
    <property type="entry name" value="Sigma54_activat"/>
    <property type="match status" value="1"/>
</dbReference>
<feature type="domain" description="Sigma-54 factor interaction" evidence="9">
    <location>
        <begin position="264"/>
        <end position="493"/>
    </location>
</feature>
<keyword evidence="5" id="KW-0238">DNA-binding</keyword>
<dbReference type="RefSeq" id="WP_122015451.1">
    <property type="nucleotide sequence ID" value="NZ_CP033169.1"/>
</dbReference>
<dbReference type="SMART" id="SM00382">
    <property type="entry name" value="AAA"/>
    <property type="match status" value="1"/>
</dbReference>
<evidence type="ECO:0000256" key="5">
    <source>
        <dbReference type="ARBA" id="ARBA00023125"/>
    </source>
</evidence>
<dbReference type="PANTHER" id="PTHR32071">
    <property type="entry name" value="TRANSCRIPTIONAL REGULATORY PROTEIN"/>
    <property type="match status" value="1"/>
</dbReference>
<dbReference type="InterPro" id="IPR058031">
    <property type="entry name" value="AAA_lid_NorR"/>
</dbReference>
<dbReference type="InterPro" id="IPR025943">
    <property type="entry name" value="Sigma_54_int_dom_ATP-bd_2"/>
</dbReference>
<evidence type="ECO:0000256" key="8">
    <source>
        <dbReference type="ARBA" id="ARBA00029500"/>
    </source>
</evidence>
<dbReference type="FunFam" id="1.10.8.60:FF:000014">
    <property type="entry name" value="DNA-binding transcriptional regulator NtrC"/>
    <property type="match status" value="1"/>
</dbReference>
<keyword evidence="2" id="KW-0058">Aromatic hydrocarbons catabolism</keyword>
<dbReference type="Pfam" id="PF18024">
    <property type="entry name" value="HTH_50"/>
    <property type="match status" value="1"/>
</dbReference>
<dbReference type="PANTHER" id="PTHR32071:SF57">
    <property type="entry name" value="C4-DICARBOXYLATE TRANSPORT TRANSCRIPTIONAL REGULATORY PROTEIN DCTD"/>
    <property type="match status" value="1"/>
</dbReference>
<dbReference type="GO" id="GO:0003677">
    <property type="term" value="F:DNA binding"/>
    <property type="evidence" value="ECO:0007669"/>
    <property type="project" value="UniProtKB-KW"/>
</dbReference>
<keyword evidence="1" id="KW-0547">Nucleotide-binding</keyword>
<dbReference type="Gene3D" id="3.30.450.20">
    <property type="entry name" value="PAS domain"/>
    <property type="match status" value="1"/>
</dbReference>
<dbReference type="EMBL" id="CP033169">
    <property type="protein sequence ID" value="AYO31715.1"/>
    <property type="molecule type" value="Genomic_DNA"/>
</dbReference>
<dbReference type="Pfam" id="PF25601">
    <property type="entry name" value="AAA_lid_14"/>
    <property type="match status" value="1"/>
</dbReference>
<evidence type="ECO:0000313" key="11">
    <source>
        <dbReference type="EMBL" id="AYO31715.1"/>
    </source>
</evidence>
<dbReference type="InterPro" id="IPR009057">
    <property type="entry name" value="Homeodomain-like_sf"/>
</dbReference>
<dbReference type="InterPro" id="IPR000014">
    <property type="entry name" value="PAS"/>
</dbReference>
<dbReference type="InterPro" id="IPR001610">
    <property type="entry name" value="PAC"/>
</dbReference>
<accession>A0A3G2R8K9</accession>
<keyword evidence="12" id="KW-1185">Reference proteome</keyword>
<name>A0A3G2R8K9_9FIRM</name>
<dbReference type="SUPFAM" id="SSF55785">
    <property type="entry name" value="PYP-like sensor domain (PAS domain)"/>
    <property type="match status" value="1"/>
</dbReference>
<dbReference type="InterPro" id="IPR035965">
    <property type="entry name" value="PAS-like_dom_sf"/>
</dbReference>
<gene>
    <name evidence="11" type="ORF">D2962_14910</name>
</gene>
<dbReference type="CDD" id="cd00009">
    <property type="entry name" value="AAA"/>
    <property type="match status" value="1"/>
</dbReference>
<evidence type="ECO:0000256" key="6">
    <source>
        <dbReference type="ARBA" id="ARBA00023159"/>
    </source>
</evidence>
<dbReference type="InterPro" id="IPR025662">
    <property type="entry name" value="Sigma_54_int_dom_ATP-bd_1"/>
</dbReference>
<sequence>MREIAAKLTNKNVLMVKEREFDSNTDKIYNGDFEYIVILDNNNLPAKLFSVRKDMDIKNPLVLPFEVLNEEDYIDFEKYDGETFVAVNKDNIISGVITYKEIISYILKALKSLGNELDLVKTDLEAFMACSDDLACITDGSGSKVRISSSCEKLYGVKPESLIGKNVKDLEKSGMYLPSATRMVIEEKKPVTVTQKTKTGRKLLVTATPVFDDQGNIKRVVSISKDITDEEKLKAELKLTKALLQRYEWELSSLRIAHLKNSEVIYRSKAMEKLLEMVNKVANVESTVLIYGETGVGKEVLAKYIHNISDRSSGPFIKINCGAIPENLLEAELFGYEKGAFTGARSEGKPGLIEIADKGTLLLDEISELPFSLQVKLLRVLQEREFIRVGGIKTINVDVRIIAASNKDLKELVKDGKFRQDLYYRLNVVPITIPSLRERPEDIPILAHHFLSIYNEKYGRSKQLTNEVVETFIRYSWPGNVRELENVIERMVVISEDNQITRKDLPGEFFNKEEMSHPAGVYVSRLMPLKEASALVEYQLIKQAIEEGGSTYKAAEMLGVDQSTIIRKLKRYEAML</sequence>
<evidence type="ECO:0000259" key="10">
    <source>
        <dbReference type="PROSITE" id="PS50113"/>
    </source>
</evidence>
<dbReference type="Gene3D" id="1.10.8.60">
    <property type="match status" value="1"/>
</dbReference>
<keyword evidence="7" id="KW-0804">Transcription</keyword>
<dbReference type="GO" id="GO:0006355">
    <property type="term" value="P:regulation of DNA-templated transcription"/>
    <property type="evidence" value="ECO:0007669"/>
    <property type="project" value="InterPro"/>
</dbReference>
<dbReference type="AlphaFoldDB" id="A0A3G2R8K9"/>
<evidence type="ECO:0000256" key="7">
    <source>
        <dbReference type="ARBA" id="ARBA00023163"/>
    </source>
</evidence>
<evidence type="ECO:0000256" key="1">
    <source>
        <dbReference type="ARBA" id="ARBA00022741"/>
    </source>
</evidence>
<dbReference type="GO" id="GO:0005524">
    <property type="term" value="F:ATP binding"/>
    <property type="evidence" value="ECO:0007669"/>
    <property type="project" value="UniProtKB-KW"/>
</dbReference>
<dbReference type="InterPro" id="IPR000700">
    <property type="entry name" value="PAS-assoc_C"/>
</dbReference>
<dbReference type="Gene3D" id="3.40.50.300">
    <property type="entry name" value="P-loop containing nucleotide triphosphate hydrolases"/>
    <property type="match status" value="1"/>
</dbReference>
<dbReference type="CDD" id="cd00130">
    <property type="entry name" value="PAS"/>
    <property type="match status" value="1"/>
</dbReference>
<dbReference type="KEGG" id="bacg:D2962_14910"/>
<dbReference type="InterPro" id="IPR030828">
    <property type="entry name" value="HTH_TyrR"/>
</dbReference>
<evidence type="ECO:0000313" key="12">
    <source>
        <dbReference type="Proteomes" id="UP000280960"/>
    </source>
</evidence>
<dbReference type="SUPFAM" id="SSF52540">
    <property type="entry name" value="P-loop containing nucleoside triphosphate hydrolases"/>
    <property type="match status" value="1"/>
</dbReference>
<reference evidence="11 12" key="1">
    <citation type="submission" date="2018-10" db="EMBL/GenBank/DDBJ databases">
        <authorList>
            <person name="Zhang X."/>
        </authorList>
    </citation>
    <scope>NUCLEOTIDE SEQUENCE [LARGE SCALE GENOMIC DNA]</scope>
    <source>
        <strain evidence="11 12">SK-G1</strain>
    </source>
</reference>
<dbReference type="SUPFAM" id="SSF46689">
    <property type="entry name" value="Homeodomain-like"/>
    <property type="match status" value="1"/>
</dbReference>
<dbReference type="PROSITE" id="PS00676">
    <property type="entry name" value="SIGMA54_INTERACT_2"/>
    <property type="match status" value="1"/>
</dbReference>
<evidence type="ECO:0000256" key="2">
    <source>
        <dbReference type="ARBA" id="ARBA00022797"/>
    </source>
</evidence>
<protein>
    <recommendedName>
        <fullName evidence="8">HTH-type transcriptional regulatory protein TyrR</fullName>
    </recommendedName>
</protein>
<evidence type="ECO:0000256" key="3">
    <source>
        <dbReference type="ARBA" id="ARBA00022840"/>
    </source>
</evidence>
<feature type="domain" description="PAC" evidence="10">
    <location>
        <begin position="187"/>
        <end position="239"/>
    </location>
</feature>
<dbReference type="FunFam" id="3.40.50.300:FF:000006">
    <property type="entry name" value="DNA-binding transcriptional regulator NtrC"/>
    <property type="match status" value="1"/>
</dbReference>
<dbReference type="Gene3D" id="1.10.10.60">
    <property type="entry name" value="Homeodomain-like"/>
    <property type="match status" value="1"/>
</dbReference>
<evidence type="ECO:0000259" key="9">
    <source>
        <dbReference type="PROSITE" id="PS50045"/>
    </source>
</evidence>
<dbReference type="NCBIfam" id="TIGR00229">
    <property type="entry name" value="sensory_box"/>
    <property type="match status" value="1"/>
</dbReference>
<dbReference type="Proteomes" id="UP000280960">
    <property type="component" value="Chromosome"/>
</dbReference>
<evidence type="ECO:0000256" key="4">
    <source>
        <dbReference type="ARBA" id="ARBA00023015"/>
    </source>
</evidence>
<dbReference type="Pfam" id="PF13426">
    <property type="entry name" value="PAS_9"/>
    <property type="match status" value="1"/>
</dbReference>
<dbReference type="PROSITE" id="PS00675">
    <property type="entry name" value="SIGMA54_INTERACT_1"/>
    <property type="match status" value="1"/>
</dbReference>
<proteinExistence type="predicted"/>
<dbReference type="PROSITE" id="PS50113">
    <property type="entry name" value="PAC"/>
    <property type="match status" value="1"/>
</dbReference>
<keyword evidence="4" id="KW-0805">Transcription regulation</keyword>
<dbReference type="PROSITE" id="PS00688">
    <property type="entry name" value="SIGMA54_INTERACT_3"/>
    <property type="match status" value="1"/>
</dbReference>
<keyword evidence="6" id="KW-0010">Activator</keyword>